<dbReference type="Gene3D" id="3.10.105.10">
    <property type="entry name" value="Dipeptide-binding Protein, Domain 3"/>
    <property type="match status" value="1"/>
</dbReference>
<reference evidence="3" key="1">
    <citation type="submission" date="2021-05" db="EMBL/GenBank/DDBJ databases">
        <title>Novel Bacillus species.</title>
        <authorList>
            <person name="Liu G."/>
        </authorList>
    </citation>
    <scope>NUCLEOTIDE SEQUENCE</scope>
    <source>
        <strain evidence="3">FJAT-50051</strain>
    </source>
</reference>
<feature type="region of interest" description="Disordered" evidence="1">
    <location>
        <begin position="73"/>
        <end position="105"/>
    </location>
</feature>
<dbReference type="Pfam" id="PF00496">
    <property type="entry name" value="SBP_bac_5"/>
    <property type="match status" value="1"/>
</dbReference>
<dbReference type="EMBL" id="JAGYPE010000002">
    <property type="protein sequence ID" value="MBS4182613.1"/>
    <property type="molecule type" value="Genomic_DNA"/>
</dbReference>
<dbReference type="PANTHER" id="PTHR30290:SF83">
    <property type="entry name" value="ABC TRANSPORTER SUBSTRATE-BINDING PROTEIN"/>
    <property type="match status" value="1"/>
</dbReference>
<dbReference type="GO" id="GO:0042597">
    <property type="term" value="C:periplasmic space"/>
    <property type="evidence" value="ECO:0007669"/>
    <property type="project" value="UniProtKB-ARBA"/>
</dbReference>
<dbReference type="InterPro" id="IPR000914">
    <property type="entry name" value="SBP_5_dom"/>
</dbReference>
<name>A0A942SZP3_9BACI</name>
<dbReference type="GO" id="GO:0015833">
    <property type="term" value="P:peptide transport"/>
    <property type="evidence" value="ECO:0007669"/>
    <property type="project" value="TreeGrafter"/>
</dbReference>
<dbReference type="SUPFAM" id="SSF53850">
    <property type="entry name" value="Periplasmic binding protein-like II"/>
    <property type="match status" value="1"/>
</dbReference>
<evidence type="ECO:0000259" key="2">
    <source>
        <dbReference type="Pfam" id="PF00496"/>
    </source>
</evidence>
<dbReference type="CDD" id="cd00995">
    <property type="entry name" value="PBP2_NikA_DppA_OppA_like"/>
    <property type="match status" value="1"/>
</dbReference>
<dbReference type="Gene3D" id="3.40.190.10">
    <property type="entry name" value="Periplasmic binding protein-like II"/>
    <property type="match status" value="1"/>
</dbReference>
<accession>A0A942SZP3</accession>
<feature type="compositionally biased region" description="Polar residues" evidence="1">
    <location>
        <begin position="87"/>
        <end position="105"/>
    </location>
</feature>
<sequence>MQVGYRLVTDGPRVWRVLSRLPTVQRSNVPGDTSVPGASHAPGGTLINKRAGLAALAVLGAAAIALTGCSSNSGSGGGSGSANASGIVTTNGNEPQNPLIPSNTTEVGGGKIIDSIFEGLVSYDADGKPVNEVAKSIDTDDSKTFDITLNTNYTFTNGEKVTAESFTKAWDWAAKYSNKQGASYFFENIEGYDATKDSELTGLKVVDDDEFTVTLKSAQSDFPLSLGYSAFVPLPSAFYDDTKAFGENPIGNGPYKLDGDDAWTHNQSIKLVKNDDYVGKRKPKNGGLTITFYTSQDTAYQDAQGGNLDVLDAVPDSAFQTYKDDFPDSNVNQAAAIFQAIYLPYYLDHWKGEEGKLRREAISMSINREEITDKIFDGTRTPAKDFTSPVIDGWNDKLDGSDVLDFDKSKAKELWAEADKISKYDDTLTIAYNADGGHEAWVTAVTNSISSTLGIKAEGKAYPTFAEALAVQTDDKLTGGSRTGWQADYPSLYNFLGPTMGEGSSSNYSRYDSAEYNELLQKGRSAATVEEGNKYFDQAQELLFEDLPQIPLWYSNVTGVWNADTVSNVKFGWNSVPLYYDVEVKK</sequence>
<proteinExistence type="predicted"/>
<feature type="domain" description="Solute-binding protein family 5" evidence="2">
    <location>
        <begin position="128"/>
        <end position="505"/>
    </location>
</feature>
<dbReference type="PIRSF" id="PIRSF002741">
    <property type="entry name" value="MppA"/>
    <property type="match status" value="1"/>
</dbReference>
<dbReference type="GO" id="GO:1904680">
    <property type="term" value="F:peptide transmembrane transporter activity"/>
    <property type="evidence" value="ECO:0007669"/>
    <property type="project" value="TreeGrafter"/>
</dbReference>
<dbReference type="AlphaFoldDB" id="A0A942SZP3"/>
<organism evidence="3">
    <name type="scientific">Neobacillus citreus</name>
    <dbReference type="NCBI Taxonomy" id="2833578"/>
    <lineage>
        <taxon>Bacteria</taxon>
        <taxon>Bacillati</taxon>
        <taxon>Bacillota</taxon>
        <taxon>Bacilli</taxon>
        <taxon>Bacillales</taxon>
        <taxon>Bacillaceae</taxon>
        <taxon>Neobacillus</taxon>
    </lineage>
</organism>
<evidence type="ECO:0000313" key="3">
    <source>
        <dbReference type="EMBL" id="MBS4182613.1"/>
    </source>
</evidence>
<gene>
    <name evidence="3" type="ORF">KHB02_14535</name>
</gene>
<evidence type="ECO:0000256" key="1">
    <source>
        <dbReference type="SAM" id="MobiDB-lite"/>
    </source>
</evidence>
<dbReference type="InterPro" id="IPR039424">
    <property type="entry name" value="SBP_5"/>
</dbReference>
<dbReference type="PANTHER" id="PTHR30290">
    <property type="entry name" value="PERIPLASMIC BINDING COMPONENT OF ABC TRANSPORTER"/>
    <property type="match status" value="1"/>
</dbReference>
<dbReference type="InterPro" id="IPR030678">
    <property type="entry name" value="Peptide/Ni-bd"/>
</dbReference>
<protein>
    <submittedName>
        <fullName evidence="3">ABC transporter substrate-binding protein</fullName>
    </submittedName>
</protein>
<dbReference type="Gene3D" id="3.90.76.10">
    <property type="entry name" value="Dipeptide-binding Protein, Domain 1"/>
    <property type="match status" value="1"/>
</dbReference>
<comment type="caution">
    <text evidence="3">The sequence shown here is derived from an EMBL/GenBank/DDBJ whole genome shotgun (WGS) entry which is preliminary data.</text>
</comment>
<dbReference type="GO" id="GO:0043190">
    <property type="term" value="C:ATP-binding cassette (ABC) transporter complex"/>
    <property type="evidence" value="ECO:0007669"/>
    <property type="project" value="InterPro"/>
</dbReference>